<dbReference type="Proteomes" id="UP000000346">
    <property type="component" value="Chromosome"/>
</dbReference>
<name>D9Q365_ACIS3</name>
<organism evidence="2 3">
    <name type="scientific">Acidilobus saccharovorans (strain DSM 16705 / JCM 18335 / VKM B-2471 / 345-15)</name>
    <dbReference type="NCBI Taxonomy" id="666510"/>
    <lineage>
        <taxon>Archaea</taxon>
        <taxon>Thermoproteota</taxon>
        <taxon>Thermoprotei</taxon>
        <taxon>Acidilobales</taxon>
        <taxon>Acidilobaceae</taxon>
        <taxon>Acidilobus</taxon>
    </lineage>
</organism>
<evidence type="ECO:0000313" key="2">
    <source>
        <dbReference type="EMBL" id="ADL19753.1"/>
    </source>
</evidence>
<feature type="domain" description="Protein-glutamine gamma-glutamyltransferase-like C-terminal" evidence="1">
    <location>
        <begin position="514"/>
        <end position="565"/>
    </location>
</feature>
<reference evidence="2 3" key="1">
    <citation type="journal article" date="2010" name="Appl. Environ. Microbiol.">
        <title>The genome sequence of the crenarchaeon Acidilobus saccharovorans supports a new order, Acidilobales, and suggests an important ecological role in terrestrial acidic hot springs.</title>
        <authorList>
            <person name="Mardanov A.V."/>
            <person name="Svetlitchnyi V.A."/>
            <person name="Beletsky A.V."/>
            <person name="Prokofeva M.I."/>
            <person name="Bonch-Osmolovskaya E.A."/>
            <person name="Ravin N.V."/>
            <person name="Skryabin K.G."/>
        </authorList>
    </citation>
    <scope>NUCLEOTIDE SEQUENCE [LARGE SCALE GENOMIC DNA]</scope>
    <source>
        <strain evidence="3">DSM 16705 / JCM 18335 / VKM B-2471 / 345-15</strain>
    </source>
</reference>
<evidence type="ECO:0000259" key="1">
    <source>
        <dbReference type="Pfam" id="PF13559"/>
    </source>
</evidence>
<dbReference type="STRING" id="666510.ASAC_1348"/>
<accession>D9Q365</accession>
<dbReference type="InterPro" id="IPR025403">
    <property type="entry name" value="TgpA-like_C"/>
</dbReference>
<protein>
    <recommendedName>
        <fullName evidence="1">Protein-glutamine gamma-glutamyltransferase-like C-terminal domain-containing protein</fullName>
    </recommendedName>
</protein>
<dbReference type="HOGENOM" id="CLU_464332_0_0_2"/>
<dbReference type="InParanoid" id="D9Q365"/>
<evidence type="ECO:0000313" key="3">
    <source>
        <dbReference type="Proteomes" id="UP000000346"/>
    </source>
</evidence>
<dbReference type="EMBL" id="CP001742">
    <property type="protein sequence ID" value="ADL19753.1"/>
    <property type="molecule type" value="Genomic_DNA"/>
</dbReference>
<dbReference type="Pfam" id="PF13559">
    <property type="entry name" value="DUF4129"/>
    <property type="match status" value="1"/>
</dbReference>
<gene>
    <name evidence="2" type="ordered locus">ASAC_1348</name>
</gene>
<proteinExistence type="predicted"/>
<sequence length="587" mass="63069">MALALALALVGGIIVASVSYYSWERSRVVQSFNHVKLPQFQYYIAPLAVISEGFINNLSSASTPSQVESTVNAAYREFATIPQLKPLLDQIEEALNLTRKGGGYYLMSQSYYSKGNYTLAAYYANLSLQYLARANATIYSLMSYIYAEQAELGPQAYQDAMKLVNRALGVTGLFTGEDYLELKIIQLSVARKVNGLVTVDLRAPAHYKLGQKFYVNGTVLVNGSSPLGNALVEVGVGDLNVLAVSNSSGYFSVGLQAVFNASGMECVHAKVIPTGSLIINRSLTSYVCGQLSFVPTRLNVSVRPPVVMPGHVISIYIRYSNASCSPAYTVTLGSLSYGGVINNGTATVNLTVPLGLSGYNNVSVTTSQYGSCAPSSASAEVYIYRPPDRPGKLSAWALSPGVLVVSGASPVPSRLSISFGDNEVNGLTSRGSFILILPLLQPQLAFSVNVTMYPVNATFSPYSQSVRAASVPTEVPVAAAVALLYALRRRRTAPSPLMPRKLASVGALNDAWDLLVRMGRKFRVPVLPSTTIRELSGAIASRRVELADRLSSLADLMERVAYGGLRDEAAINNIKKLVDELRRSEGM</sequence>
<dbReference type="AlphaFoldDB" id="D9Q365"/>
<dbReference type="KEGG" id="asc:ASAC_1348"/>
<keyword evidence="3" id="KW-1185">Reference proteome</keyword>